<accession>A0A2S2R931</accession>
<dbReference type="EC" id="2.7.7.49" evidence="1"/>
<protein>
    <recommendedName>
        <fullName evidence="1">RNA-directed DNA polymerase</fullName>
        <ecNumber evidence="1">2.7.7.49</ecNumber>
    </recommendedName>
</protein>
<dbReference type="InterPro" id="IPR041577">
    <property type="entry name" value="RT_RNaseH_2"/>
</dbReference>
<sequence length="267" mass="30791">MVFGLINAPYEFSRLMQRILHPLKNKVAMWYLDDILVPSTSFDDMIKRLRQVLDALKSANLTLKFIKCYFGFPEMAYLGFMLSADGVRSGEQKMVVVQHFPRPQNKQEVQRFLGLCGFFRRFITHYAQLVLPINELLKEKVAFTWTTSQETSFQTLKKKLVSKPILQLYNSTAHTKLYCDASSVGISGMLLQRGDNGHLHLVHAVSKKTTSAEGNYHSSRLELMVIVWSMTRLRQHLIGIKFIVMTDHQAIVHTQKTVQPQIVRWAF</sequence>
<dbReference type="InterPro" id="IPR043128">
    <property type="entry name" value="Rev_trsase/Diguanyl_cyclase"/>
</dbReference>
<dbReference type="Gene3D" id="3.30.70.270">
    <property type="match status" value="2"/>
</dbReference>
<dbReference type="AlphaFoldDB" id="A0A2S2R931"/>
<proteinExistence type="predicted"/>
<reference evidence="3" key="1">
    <citation type="submission" date="2018-04" db="EMBL/GenBank/DDBJ databases">
        <title>Transcriptome assembly of Sipha flava.</title>
        <authorList>
            <person name="Scully E.D."/>
            <person name="Geib S.M."/>
            <person name="Palmer N.A."/>
            <person name="Koch K."/>
            <person name="Bradshaw J."/>
            <person name="Heng-Moss T."/>
            <person name="Sarath G."/>
        </authorList>
    </citation>
    <scope>NUCLEOTIDE SEQUENCE</scope>
</reference>
<dbReference type="CDD" id="cd09274">
    <property type="entry name" value="RNase_HI_RT_Ty3"/>
    <property type="match status" value="1"/>
</dbReference>
<dbReference type="InterPro" id="IPR051320">
    <property type="entry name" value="Viral_Replic_Matur_Polypro"/>
</dbReference>
<feature type="domain" description="Reverse transcriptase" evidence="2">
    <location>
        <begin position="1"/>
        <end position="82"/>
    </location>
</feature>
<organism evidence="3">
    <name type="scientific">Sipha flava</name>
    <name type="common">yellow sugarcane aphid</name>
    <dbReference type="NCBI Taxonomy" id="143950"/>
    <lineage>
        <taxon>Eukaryota</taxon>
        <taxon>Metazoa</taxon>
        <taxon>Ecdysozoa</taxon>
        <taxon>Arthropoda</taxon>
        <taxon>Hexapoda</taxon>
        <taxon>Insecta</taxon>
        <taxon>Pterygota</taxon>
        <taxon>Neoptera</taxon>
        <taxon>Paraneoptera</taxon>
        <taxon>Hemiptera</taxon>
        <taxon>Sternorrhyncha</taxon>
        <taxon>Aphidomorpha</taxon>
        <taxon>Aphidoidea</taxon>
        <taxon>Aphididae</taxon>
        <taxon>Sipha</taxon>
    </lineage>
</organism>
<dbReference type="PANTHER" id="PTHR33064">
    <property type="entry name" value="POL PROTEIN"/>
    <property type="match status" value="1"/>
</dbReference>
<dbReference type="SUPFAM" id="SSF56672">
    <property type="entry name" value="DNA/RNA polymerases"/>
    <property type="match status" value="1"/>
</dbReference>
<dbReference type="PANTHER" id="PTHR33064:SF37">
    <property type="entry name" value="RIBONUCLEASE H"/>
    <property type="match status" value="1"/>
</dbReference>
<dbReference type="Pfam" id="PF00078">
    <property type="entry name" value="RVT_1"/>
    <property type="match status" value="1"/>
</dbReference>
<name>A0A2S2R931_9HEMI</name>
<dbReference type="GO" id="GO:0003964">
    <property type="term" value="F:RNA-directed DNA polymerase activity"/>
    <property type="evidence" value="ECO:0007669"/>
    <property type="project" value="UniProtKB-EC"/>
</dbReference>
<dbReference type="FunFam" id="3.30.70.270:FF:000020">
    <property type="entry name" value="Transposon Tf2-6 polyprotein-like Protein"/>
    <property type="match status" value="1"/>
</dbReference>
<dbReference type="Pfam" id="PF17919">
    <property type="entry name" value="RT_RNaseH_2"/>
    <property type="match status" value="1"/>
</dbReference>
<gene>
    <name evidence="3" type="primary">pol_166</name>
    <name evidence="3" type="ORF">g.172750</name>
</gene>
<dbReference type="InterPro" id="IPR043502">
    <property type="entry name" value="DNA/RNA_pol_sf"/>
</dbReference>
<evidence type="ECO:0000313" key="3">
    <source>
        <dbReference type="EMBL" id="MBY86541.1"/>
    </source>
</evidence>
<evidence type="ECO:0000259" key="2">
    <source>
        <dbReference type="PROSITE" id="PS50878"/>
    </source>
</evidence>
<dbReference type="EMBL" id="GGMS01017338">
    <property type="protein sequence ID" value="MBY86541.1"/>
    <property type="molecule type" value="Transcribed_RNA"/>
</dbReference>
<dbReference type="InterPro" id="IPR000477">
    <property type="entry name" value="RT_dom"/>
</dbReference>
<evidence type="ECO:0000256" key="1">
    <source>
        <dbReference type="ARBA" id="ARBA00012493"/>
    </source>
</evidence>
<dbReference type="PROSITE" id="PS50878">
    <property type="entry name" value="RT_POL"/>
    <property type="match status" value="1"/>
</dbReference>